<dbReference type="AlphaFoldDB" id="A0A1R3HM08"/>
<dbReference type="Pfam" id="PF08498">
    <property type="entry name" value="Sterol_MT_C"/>
    <property type="match status" value="1"/>
</dbReference>
<organism evidence="12 13">
    <name type="scientific">Corchorus capsularis</name>
    <name type="common">Jute</name>
    <dbReference type="NCBI Taxonomy" id="210143"/>
    <lineage>
        <taxon>Eukaryota</taxon>
        <taxon>Viridiplantae</taxon>
        <taxon>Streptophyta</taxon>
        <taxon>Embryophyta</taxon>
        <taxon>Tracheophyta</taxon>
        <taxon>Spermatophyta</taxon>
        <taxon>Magnoliopsida</taxon>
        <taxon>eudicotyledons</taxon>
        <taxon>Gunneridae</taxon>
        <taxon>Pentapetalae</taxon>
        <taxon>rosids</taxon>
        <taxon>malvids</taxon>
        <taxon>Malvales</taxon>
        <taxon>Malvaceae</taxon>
        <taxon>Grewioideae</taxon>
        <taxon>Apeibeae</taxon>
        <taxon>Corchorus</taxon>
    </lineage>
</organism>
<dbReference type="OrthoDB" id="4310724at2759"/>
<dbReference type="GO" id="GO:0003838">
    <property type="term" value="F:sterol 24-C-methyltransferase activity"/>
    <property type="evidence" value="ECO:0007669"/>
    <property type="project" value="TreeGrafter"/>
</dbReference>
<evidence type="ECO:0000256" key="9">
    <source>
        <dbReference type="PROSITE-ProRule" id="PRU01022"/>
    </source>
</evidence>
<reference evidence="12 13" key="1">
    <citation type="submission" date="2013-09" db="EMBL/GenBank/DDBJ databases">
        <title>Corchorus capsularis genome sequencing.</title>
        <authorList>
            <person name="Alam M."/>
            <person name="Haque M.S."/>
            <person name="Islam M.S."/>
            <person name="Emdad E.M."/>
            <person name="Islam M.M."/>
            <person name="Ahmed B."/>
            <person name="Halim A."/>
            <person name="Hossen Q.M.M."/>
            <person name="Hossain M.Z."/>
            <person name="Ahmed R."/>
            <person name="Khan M.M."/>
            <person name="Islam R."/>
            <person name="Rashid M.M."/>
            <person name="Khan S.A."/>
            <person name="Rahman M.S."/>
            <person name="Alam M."/>
        </authorList>
    </citation>
    <scope>NUCLEOTIDE SEQUENCE [LARGE SCALE GENOMIC DNA]</scope>
    <source>
        <strain evidence="13">cv. CVL-1</strain>
        <tissue evidence="12">Whole seedling</tissue>
    </source>
</reference>
<evidence type="ECO:0000313" key="12">
    <source>
        <dbReference type="EMBL" id="OMO71310.1"/>
    </source>
</evidence>
<dbReference type="InterPro" id="IPR013216">
    <property type="entry name" value="Methyltransf_11"/>
</dbReference>
<evidence type="ECO:0000259" key="11">
    <source>
        <dbReference type="PROSITE" id="PS51685"/>
    </source>
</evidence>
<keyword evidence="4 9" id="KW-0949">S-adenosyl-L-methionine</keyword>
<comment type="similarity">
    <text evidence="9 10">Belongs to the class I-like SAM-binding methyltransferase superfamily. Erg6/SMT family.</text>
</comment>
<dbReference type="STRING" id="210143.A0A1R3HM08"/>
<gene>
    <name evidence="12" type="ORF">CCACVL1_18299</name>
</gene>
<dbReference type="Pfam" id="PF08241">
    <property type="entry name" value="Methyltransf_11"/>
    <property type="match status" value="1"/>
</dbReference>
<evidence type="ECO:0000256" key="1">
    <source>
        <dbReference type="ARBA" id="ARBA00004938"/>
    </source>
</evidence>
<evidence type="ECO:0000256" key="5">
    <source>
        <dbReference type="ARBA" id="ARBA00022955"/>
    </source>
</evidence>
<keyword evidence="6" id="KW-0756">Sterol biosynthesis</keyword>
<keyword evidence="3 9" id="KW-0808">Transferase</keyword>
<protein>
    <recommendedName>
        <fullName evidence="10">Methyltransferase</fullName>
        <ecNumber evidence="10">2.1.1.-</ecNumber>
    </recommendedName>
</protein>
<feature type="domain" description="SAM-dependent methyltransferase Erg6/SMT-type" evidence="11">
    <location>
        <begin position="185"/>
        <end position="274"/>
    </location>
</feature>
<dbReference type="PANTHER" id="PTHR44068">
    <property type="entry name" value="ZGC:194242"/>
    <property type="match status" value="1"/>
</dbReference>
<evidence type="ECO:0000256" key="3">
    <source>
        <dbReference type="ARBA" id="ARBA00022679"/>
    </source>
</evidence>
<evidence type="ECO:0000256" key="2">
    <source>
        <dbReference type="ARBA" id="ARBA00022603"/>
    </source>
</evidence>
<keyword evidence="7" id="KW-1207">Sterol metabolism</keyword>
<evidence type="ECO:0000256" key="7">
    <source>
        <dbReference type="ARBA" id="ARBA00023166"/>
    </source>
</evidence>
<dbReference type="EMBL" id="AWWV01011650">
    <property type="protein sequence ID" value="OMO71310.1"/>
    <property type="molecule type" value="Genomic_DNA"/>
</dbReference>
<dbReference type="GO" id="GO:0005783">
    <property type="term" value="C:endoplasmic reticulum"/>
    <property type="evidence" value="ECO:0007669"/>
    <property type="project" value="TreeGrafter"/>
</dbReference>
<dbReference type="GO" id="GO:0032259">
    <property type="term" value="P:methylation"/>
    <property type="evidence" value="ECO:0007669"/>
    <property type="project" value="UniProtKB-KW"/>
</dbReference>
<dbReference type="Gene3D" id="3.40.50.150">
    <property type="entry name" value="Vaccinia Virus protein VP39"/>
    <property type="match status" value="1"/>
</dbReference>
<name>A0A1R3HM08_COCAP</name>
<keyword evidence="5" id="KW-0752">Steroid biosynthesis</keyword>
<keyword evidence="8" id="KW-0753">Steroid metabolism</keyword>
<dbReference type="UniPathway" id="UPA00766"/>
<keyword evidence="2 9" id="KW-0489">Methyltransferase</keyword>
<dbReference type="EC" id="2.1.1.-" evidence="10"/>
<dbReference type="PROSITE" id="PS51685">
    <property type="entry name" value="SAM_MT_ERG6_SMT"/>
    <property type="match status" value="2"/>
</dbReference>
<dbReference type="Proteomes" id="UP000188268">
    <property type="component" value="Unassembled WGS sequence"/>
</dbReference>
<proteinExistence type="inferred from homology"/>
<sequence length="276" mass="31217">MSKSGALDLVSGVGGRIEKKEVLPAVQKYEKYHVCHGGNEEEMKANYSDMVNKYYDLVTSFYEYGWGESFHFAPRWKEESLRESIKRHEHFLALQLGLKKGQKVLDVGCGIGGPLREIARFSGAFVTGLNNNEYQISRGEELNRIRGINNSCTYVKADFMRMPFSDNTFDAIFAIEATCHAPNQVICENDLAVDSPLPWYLPLDKNHFSPSNFRVTAVGRFITRNMVKVLEFLGLAPEGSQRVQHFLENAADALVEGGRKGIFTPMYFFLARKPIL</sequence>
<keyword evidence="5" id="KW-0444">Lipid biosynthesis</keyword>
<dbReference type="Gramene" id="OMO71310">
    <property type="protein sequence ID" value="OMO71310"/>
    <property type="gene ID" value="CCACVL1_18299"/>
</dbReference>
<evidence type="ECO:0000256" key="10">
    <source>
        <dbReference type="RuleBase" id="RU362025"/>
    </source>
</evidence>
<dbReference type="SUPFAM" id="SSF53335">
    <property type="entry name" value="S-adenosyl-L-methionine-dependent methyltransferases"/>
    <property type="match status" value="1"/>
</dbReference>
<accession>A0A1R3HM08</accession>
<comment type="caution">
    <text evidence="12">The sequence shown here is derived from an EMBL/GenBank/DDBJ whole genome shotgun (WGS) entry which is preliminary data.</text>
</comment>
<dbReference type="InterPro" id="IPR029063">
    <property type="entry name" value="SAM-dependent_MTases_sf"/>
</dbReference>
<evidence type="ECO:0000256" key="4">
    <source>
        <dbReference type="ARBA" id="ARBA00022691"/>
    </source>
</evidence>
<keyword evidence="13" id="KW-1185">Reference proteome</keyword>
<evidence type="ECO:0000256" key="8">
    <source>
        <dbReference type="ARBA" id="ARBA00023221"/>
    </source>
</evidence>
<dbReference type="CDD" id="cd02440">
    <property type="entry name" value="AdoMet_MTases"/>
    <property type="match status" value="1"/>
</dbReference>
<dbReference type="InterPro" id="IPR030384">
    <property type="entry name" value="MeTrfase_SMT"/>
</dbReference>
<keyword evidence="5" id="KW-0443">Lipid metabolism</keyword>
<dbReference type="OMA" id="DFYEYGF"/>
<feature type="domain" description="SAM-dependent methyltransferase Erg6/SMT-type" evidence="11">
    <location>
        <begin position="54"/>
        <end position="183"/>
    </location>
</feature>
<evidence type="ECO:0000256" key="6">
    <source>
        <dbReference type="ARBA" id="ARBA00023011"/>
    </source>
</evidence>
<comment type="pathway">
    <text evidence="1">Steroid biosynthesis; sterol biosynthesis.</text>
</comment>
<dbReference type="PANTHER" id="PTHR44068:SF3">
    <property type="entry name" value="METHYLTRANSFERASE"/>
    <property type="match status" value="1"/>
</dbReference>
<dbReference type="InterPro" id="IPR013705">
    <property type="entry name" value="Sterol_MeTrfase_C"/>
</dbReference>
<dbReference type="GO" id="GO:0016126">
    <property type="term" value="P:sterol biosynthetic process"/>
    <property type="evidence" value="ECO:0007669"/>
    <property type="project" value="UniProtKB-UniPathway"/>
</dbReference>
<evidence type="ECO:0000313" key="13">
    <source>
        <dbReference type="Proteomes" id="UP000188268"/>
    </source>
</evidence>
<dbReference type="InterPro" id="IPR050447">
    <property type="entry name" value="Erg6_SMT_methyltransf"/>
</dbReference>